<protein>
    <submittedName>
        <fullName evidence="2">Uncharacterized protein</fullName>
    </submittedName>
</protein>
<feature type="region of interest" description="Disordered" evidence="1">
    <location>
        <begin position="302"/>
        <end position="324"/>
    </location>
</feature>
<dbReference type="Proteomes" id="UP000006906">
    <property type="component" value="Chromosome 17"/>
</dbReference>
<dbReference type="AlphaFoldDB" id="A0A2K3CNT2"/>
<dbReference type="OrthoDB" id="541074at2759"/>
<keyword evidence="3" id="KW-1185">Reference proteome</keyword>
<dbReference type="GeneID" id="5717332"/>
<proteinExistence type="predicted"/>
<evidence type="ECO:0000256" key="1">
    <source>
        <dbReference type="SAM" id="MobiDB-lite"/>
    </source>
</evidence>
<evidence type="ECO:0000313" key="3">
    <source>
        <dbReference type="Proteomes" id="UP000006906"/>
    </source>
</evidence>
<name>A0A2K3CNT2_CHLRE</name>
<dbReference type="OMA" id="EWHANNG"/>
<dbReference type="PaxDb" id="3055-EDP04727"/>
<dbReference type="ExpressionAtlas" id="A0A2K3CNT2">
    <property type="expression patterns" value="baseline"/>
</dbReference>
<sequence length="1015" mass="103093">MPPAGELIPYINAVFPARDATDYNLLLRRAVALWLYGGEYRYPKDVLGYQSSMYLLGHFLNITFCDIWQDKGRMQWRSIADFLQHPDSHGVFDVVTPKEGSAPGDRTQVVRLNPAQVRAVALEAGGPLELQFSAEEPDPVAYRNAIAKAVQAGWPGKTPIAAFRRRVALELSAMRNGPLGDHSCLSAAFTSRLRTVVGPELLSHITANGGGRIHLKSLLARPHEGGPKDEAVTGAHAFMRCVQLPYDACCVLDLHGLLEWHANNGGGAGPLGAAAPPRRTGGGGGAVNIDLSGLVPRYGTPGANQASPYVSSGGGSGSDRDDLSGLPLPEAAAMAFPGVAAAAQLRRALAGRLAVAKGAAGDDGGGSSNSLEAALPRHTAPWSLIAPMVAASRAAAIQPSLKTPGPFRAFLLHPASGGVFDTVRLYVFNPHSGVKEAVDCVQLSPEALRRLVPAGVAAAIAAAWPADDDFSRLRRAAAHVLSRWPRGSGAGDAAYTGQAGLVGAEIKKREPALFGVYGGPNKGLFTKLDESAGGRRAGAGGAEAGGYIAYVREDGREGYLRLKAHALVRDFPQHHNDAELGLVIEVPAAVAAAAGGTRPAGFAAAPAAAADPWAGLAPPPEASADFGGGFGYGYGQQPQQEASYDASGNGYDPYGVQYEGYEGSEAAAAAGGGDAGGAAAAVAAPPPAVAESGVQHQMIMSLTPPVVTWVKDIAGFNTMIAHCQGVAQLGVAVHAAGGRAAVCVGLYAPAANTASDGANSAWDAYGNPSVREPATVYLFRVTDILGGGGAGAGAAGSLGGAEGFSSTANGGAGSTSSLLSPPGGGLPGAKARVKALLESPMVVKVVHGCEQVLTLSPALGGCMPSPLLDLRLLVRGLTALLPGTAEGAPPLPALPPPLPAAMALGPMGTMAAAGLSAHVNALQAALGGTGLWSDRPALLAALMSRHSAALREDMFGAKDWDSNPAAHEAALAAAAQHLPELYEAVQGEGLPWVAMAGAAAAAARALEKVMAAAPP</sequence>
<dbReference type="EMBL" id="CM008978">
    <property type="protein sequence ID" value="PNW69946.1"/>
    <property type="molecule type" value="Genomic_DNA"/>
</dbReference>
<organism evidence="2 3">
    <name type="scientific">Chlamydomonas reinhardtii</name>
    <name type="common">Chlamydomonas smithii</name>
    <dbReference type="NCBI Taxonomy" id="3055"/>
    <lineage>
        <taxon>Eukaryota</taxon>
        <taxon>Viridiplantae</taxon>
        <taxon>Chlorophyta</taxon>
        <taxon>core chlorophytes</taxon>
        <taxon>Chlorophyceae</taxon>
        <taxon>CS clade</taxon>
        <taxon>Chlamydomonadales</taxon>
        <taxon>Chlamydomonadaceae</taxon>
        <taxon>Chlamydomonas</taxon>
    </lineage>
</organism>
<reference evidence="2 3" key="1">
    <citation type="journal article" date="2007" name="Science">
        <title>The Chlamydomonas genome reveals the evolution of key animal and plant functions.</title>
        <authorList>
            <person name="Merchant S.S."/>
            <person name="Prochnik S.E."/>
            <person name="Vallon O."/>
            <person name="Harris E.H."/>
            <person name="Karpowicz S.J."/>
            <person name="Witman G.B."/>
            <person name="Terry A."/>
            <person name="Salamov A."/>
            <person name="Fritz-Laylin L.K."/>
            <person name="Marechal-Drouard L."/>
            <person name="Marshall W.F."/>
            <person name="Qu L.H."/>
            <person name="Nelson D.R."/>
            <person name="Sanderfoot A.A."/>
            <person name="Spalding M.H."/>
            <person name="Kapitonov V.V."/>
            <person name="Ren Q."/>
            <person name="Ferris P."/>
            <person name="Lindquist E."/>
            <person name="Shapiro H."/>
            <person name="Lucas S.M."/>
            <person name="Grimwood J."/>
            <person name="Schmutz J."/>
            <person name="Cardol P."/>
            <person name="Cerutti H."/>
            <person name="Chanfreau G."/>
            <person name="Chen C.L."/>
            <person name="Cognat V."/>
            <person name="Croft M.T."/>
            <person name="Dent R."/>
            <person name="Dutcher S."/>
            <person name="Fernandez E."/>
            <person name="Fukuzawa H."/>
            <person name="Gonzalez-Ballester D."/>
            <person name="Gonzalez-Halphen D."/>
            <person name="Hallmann A."/>
            <person name="Hanikenne M."/>
            <person name="Hippler M."/>
            <person name="Inwood W."/>
            <person name="Jabbari K."/>
            <person name="Kalanon M."/>
            <person name="Kuras R."/>
            <person name="Lefebvre P.A."/>
            <person name="Lemaire S.D."/>
            <person name="Lobanov A.V."/>
            <person name="Lohr M."/>
            <person name="Manuell A."/>
            <person name="Meier I."/>
            <person name="Mets L."/>
            <person name="Mittag M."/>
            <person name="Mittelmeier T."/>
            <person name="Moroney J.V."/>
            <person name="Moseley J."/>
            <person name="Napoli C."/>
            <person name="Nedelcu A.M."/>
            <person name="Niyogi K."/>
            <person name="Novoselov S.V."/>
            <person name="Paulsen I.T."/>
            <person name="Pazour G."/>
            <person name="Purton S."/>
            <person name="Ral J.P."/>
            <person name="Riano-Pachon D.M."/>
            <person name="Riekhof W."/>
            <person name="Rymarquis L."/>
            <person name="Schroda M."/>
            <person name="Stern D."/>
            <person name="Umen J."/>
            <person name="Willows R."/>
            <person name="Wilson N."/>
            <person name="Zimmer S.L."/>
            <person name="Allmer J."/>
            <person name="Balk J."/>
            <person name="Bisova K."/>
            <person name="Chen C.J."/>
            <person name="Elias M."/>
            <person name="Gendler K."/>
            <person name="Hauser C."/>
            <person name="Lamb M.R."/>
            <person name="Ledford H."/>
            <person name="Long J.C."/>
            <person name="Minagawa J."/>
            <person name="Page M.D."/>
            <person name="Pan J."/>
            <person name="Pootakham W."/>
            <person name="Roje S."/>
            <person name="Rose A."/>
            <person name="Stahlberg E."/>
            <person name="Terauchi A.M."/>
            <person name="Yang P."/>
            <person name="Ball S."/>
            <person name="Bowler C."/>
            <person name="Dieckmann C.L."/>
            <person name="Gladyshev V.N."/>
            <person name="Green P."/>
            <person name="Jorgensen R."/>
            <person name="Mayfield S."/>
            <person name="Mueller-Roeber B."/>
            <person name="Rajamani S."/>
            <person name="Sayre R.T."/>
            <person name="Brokstein P."/>
            <person name="Dubchak I."/>
            <person name="Goodstein D."/>
            <person name="Hornick L."/>
            <person name="Huang Y.W."/>
            <person name="Jhaveri J."/>
            <person name="Luo Y."/>
            <person name="Martinez D."/>
            <person name="Ngau W.C."/>
            <person name="Otillar B."/>
            <person name="Poliakov A."/>
            <person name="Porter A."/>
            <person name="Szajkowski L."/>
            <person name="Werner G."/>
            <person name="Zhou K."/>
            <person name="Grigoriev I.V."/>
            <person name="Rokhsar D.S."/>
            <person name="Grossman A.R."/>
        </authorList>
    </citation>
    <scope>NUCLEOTIDE SEQUENCE [LARGE SCALE GENOMIC DNA]</scope>
    <source>
        <strain evidence="3">CC-503</strain>
    </source>
</reference>
<gene>
    <name evidence="2" type="ORF">CHLRE_17g699150v5</name>
</gene>
<dbReference type="InParanoid" id="A0A2K3CNT2"/>
<evidence type="ECO:0000313" key="2">
    <source>
        <dbReference type="EMBL" id="PNW69946.1"/>
    </source>
</evidence>
<dbReference type="RefSeq" id="XP_001691619.2">
    <property type="nucleotide sequence ID" value="XM_001691567.2"/>
</dbReference>
<accession>A0A2K3CNT2</accession>
<dbReference type="Gramene" id="PNW69946">
    <property type="protein sequence ID" value="PNW69946"/>
    <property type="gene ID" value="CHLRE_17g699150v5"/>
</dbReference>
<dbReference type="KEGG" id="cre:CHLRE_17g699150v5"/>